<dbReference type="InterPro" id="IPR017925">
    <property type="entry name" value="DHFR_CS"/>
</dbReference>
<dbReference type="GO" id="GO:0046654">
    <property type="term" value="P:tetrahydrofolate biosynthetic process"/>
    <property type="evidence" value="ECO:0007669"/>
    <property type="project" value="UniProtKB-UniPathway"/>
</dbReference>
<keyword evidence="9" id="KW-1185">Reference proteome</keyword>
<dbReference type="PRINTS" id="PR00070">
    <property type="entry name" value="DHFR"/>
</dbReference>
<keyword evidence="5" id="KW-0560">Oxidoreductase</keyword>
<dbReference type="InterPro" id="IPR036926">
    <property type="entry name" value="Thymidate_synth/dCMP_Mease_sf"/>
</dbReference>
<dbReference type="Pfam" id="PF00186">
    <property type="entry name" value="DHFR_1"/>
    <property type="match status" value="1"/>
</dbReference>
<gene>
    <name evidence="8" type="ORF">IFM89_033673</name>
</gene>
<dbReference type="PANTHER" id="PTHR48069:SF3">
    <property type="entry name" value="DIHYDROFOLATE REDUCTASE"/>
    <property type="match status" value="1"/>
</dbReference>
<dbReference type="PROSITE" id="PS51330">
    <property type="entry name" value="DHFR_2"/>
    <property type="match status" value="1"/>
</dbReference>
<dbReference type="GO" id="GO:0046655">
    <property type="term" value="P:folic acid metabolic process"/>
    <property type="evidence" value="ECO:0007669"/>
    <property type="project" value="TreeGrafter"/>
</dbReference>
<sequence length="228" mass="24860">MAGADIVVNLSSGSSNPLRSYQVVVATTQTMGIGKDGKLPWNLSSDLKFFKEVTMVTSDPGKRNAVIIGRKTWESIPPEKRPLLGRLNVVLTRYGSFDIATAENVVICGCMTSALELLAATPYCLSIEKVFVIGGGQILKKQHSAFIFFLYSCETAALESVTFNNGDISNGSNSVKLEVDKFSSLPKMIFEKHEEYMYLKLVQDIISNGIPKDDKTGIGTLSKFGCQV</sequence>
<dbReference type="GO" id="GO:0005739">
    <property type="term" value="C:mitochondrion"/>
    <property type="evidence" value="ECO:0007669"/>
    <property type="project" value="TreeGrafter"/>
</dbReference>
<dbReference type="PROSITE" id="PS00075">
    <property type="entry name" value="DHFR_1"/>
    <property type="match status" value="1"/>
</dbReference>
<dbReference type="Gene3D" id="3.30.572.10">
    <property type="entry name" value="Thymidylate synthase/dCMP hydroxymethylase domain"/>
    <property type="match status" value="1"/>
</dbReference>
<evidence type="ECO:0000256" key="2">
    <source>
        <dbReference type="ARBA" id="ARBA00012856"/>
    </source>
</evidence>
<dbReference type="SUPFAM" id="SSF53597">
    <property type="entry name" value="Dihydrofolate reductase-like"/>
    <property type="match status" value="1"/>
</dbReference>
<proteinExistence type="inferred from homology"/>
<dbReference type="InterPro" id="IPR001796">
    <property type="entry name" value="DHFR_dom"/>
</dbReference>
<evidence type="ECO:0000259" key="7">
    <source>
        <dbReference type="PROSITE" id="PS51330"/>
    </source>
</evidence>
<dbReference type="InterPro" id="IPR024072">
    <property type="entry name" value="DHFR-like_dom_sf"/>
</dbReference>
<protein>
    <recommendedName>
        <fullName evidence="2">dihydrofolate reductase</fullName>
        <ecNumber evidence="2">1.5.1.3</ecNumber>
    </recommendedName>
</protein>
<dbReference type="GO" id="GO:0006730">
    <property type="term" value="P:one-carbon metabolic process"/>
    <property type="evidence" value="ECO:0007669"/>
    <property type="project" value="UniProtKB-KW"/>
</dbReference>
<dbReference type="PANTHER" id="PTHR48069">
    <property type="entry name" value="DIHYDROFOLATE REDUCTASE"/>
    <property type="match status" value="1"/>
</dbReference>
<evidence type="ECO:0000256" key="6">
    <source>
        <dbReference type="RuleBase" id="RU004474"/>
    </source>
</evidence>
<comment type="pathway">
    <text evidence="1">Cofactor biosynthesis; tetrahydrofolate biosynthesis; 5,6,7,8-tetrahydrofolate from 7,8-dihydrofolate: step 1/1.</text>
</comment>
<comment type="similarity">
    <text evidence="6">Belongs to the dihydrofolate reductase family.</text>
</comment>
<dbReference type="UniPathway" id="UPA00077">
    <property type="reaction ID" value="UER00158"/>
</dbReference>
<dbReference type="GO" id="GO:0004146">
    <property type="term" value="F:dihydrofolate reductase activity"/>
    <property type="evidence" value="ECO:0007669"/>
    <property type="project" value="UniProtKB-EC"/>
</dbReference>
<dbReference type="GO" id="GO:0050661">
    <property type="term" value="F:NADP binding"/>
    <property type="evidence" value="ECO:0007669"/>
    <property type="project" value="InterPro"/>
</dbReference>
<comment type="caution">
    <text evidence="8">The sequence shown here is derived from an EMBL/GenBank/DDBJ whole genome shotgun (WGS) entry which is preliminary data.</text>
</comment>
<dbReference type="Gene3D" id="3.40.430.10">
    <property type="entry name" value="Dihydrofolate Reductase, subunit A"/>
    <property type="match status" value="1"/>
</dbReference>
<evidence type="ECO:0000256" key="4">
    <source>
        <dbReference type="ARBA" id="ARBA00022857"/>
    </source>
</evidence>
<dbReference type="InterPro" id="IPR012259">
    <property type="entry name" value="DHFR"/>
</dbReference>
<organism evidence="8 9">
    <name type="scientific">Coptis chinensis</name>
    <dbReference type="NCBI Taxonomy" id="261450"/>
    <lineage>
        <taxon>Eukaryota</taxon>
        <taxon>Viridiplantae</taxon>
        <taxon>Streptophyta</taxon>
        <taxon>Embryophyta</taxon>
        <taxon>Tracheophyta</taxon>
        <taxon>Spermatophyta</taxon>
        <taxon>Magnoliopsida</taxon>
        <taxon>Ranunculales</taxon>
        <taxon>Ranunculaceae</taxon>
        <taxon>Coptidoideae</taxon>
        <taxon>Coptis</taxon>
    </lineage>
</organism>
<dbReference type="SUPFAM" id="SSF55831">
    <property type="entry name" value="Thymidylate synthase/dCMP hydroxymethylase"/>
    <property type="match status" value="1"/>
</dbReference>
<dbReference type="OrthoDB" id="766at2759"/>
<reference evidence="8 9" key="1">
    <citation type="submission" date="2020-10" db="EMBL/GenBank/DDBJ databases">
        <title>The Coptis chinensis genome and diversification of protoberbering-type alkaloids.</title>
        <authorList>
            <person name="Wang B."/>
            <person name="Shu S."/>
            <person name="Song C."/>
            <person name="Liu Y."/>
        </authorList>
    </citation>
    <scope>NUCLEOTIDE SEQUENCE [LARGE SCALE GENOMIC DNA]</scope>
    <source>
        <strain evidence="8">HL-2020</strain>
        <tissue evidence="8">Leaf</tissue>
    </source>
</reference>
<dbReference type="CDD" id="cd00209">
    <property type="entry name" value="DHFR"/>
    <property type="match status" value="1"/>
</dbReference>
<evidence type="ECO:0000256" key="1">
    <source>
        <dbReference type="ARBA" id="ARBA00004903"/>
    </source>
</evidence>
<keyword evidence="3" id="KW-0554">One-carbon metabolism</keyword>
<accession>A0A835LTL8</accession>
<keyword evidence="4" id="KW-0521">NADP</keyword>
<dbReference type="Proteomes" id="UP000631114">
    <property type="component" value="Unassembled WGS sequence"/>
</dbReference>
<evidence type="ECO:0000313" key="8">
    <source>
        <dbReference type="EMBL" id="KAF9599066.1"/>
    </source>
</evidence>
<feature type="domain" description="DHFR" evidence="7">
    <location>
        <begin position="20"/>
        <end position="140"/>
    </location>
</feature>
<dbReference type="EC" id="1.5.1.3" evidence="2"/>
<dbReference type="GO" id="GO:0046452">
    <property type="term" value="P:dihydrofolate metabolic process"/>
    <property type="evidence" value="ECO:0007669"/>
    <property type="project" value="TreeGrafter"/>
</dbReference>
<evidence type="ECO:0000256" key="3">
    <source>
        <dbReference type="ARBA" id="ARBA00022563"/>
    </source>
</evidence>
<dbReference type="EMBL" id="JADFTS010000007">
    <property type="protein sequence ID" value="KAF9599066.1"/>
    <property type="molecule type" value="Genomic_DNA"/>
</dbReference>
<name>A0A835LTL8_9MAGN</name>
<evidence type="ECO:0000256" key="5">
    <source>
        <dbReference type="ARBA" id="ARBA00023002"/>
    </source>
</evidence>
<evidence type="ECO:0000313" key="9">
    <source>
        <dbReference type="Proteomes" id="UP000631114"/>
    </source>
</evidence>
<dbReference type="AlphaFoldDB" id="A0A835LTL8"/>